<name>A0A8H7I3G2_9AGAM</name>
<dbReference type="EMBL" id="JACYCF010000054">
    <property type="protein sequence ID" value="KAF8747932.1"/>
    <property type="molecule type" value="Genomic_DNA"/>
</dbReference>
<reference evidence="2" key="1">
    <citation type="submission" date="2020-09" db="EMBL/GenBank/DDBJ databases">
        <title>Comparative genome analyses of four rice-infecting Rhizoctonia solani isolates reveal extensive enrichment of homogalacturonan modification genes.</title>
        <authorList>
            <person name="Lee D.-Y."/>
            <person name="Jeon J."/>
            <person name="Kim K.-T."/>
            <person name="Cheong K."/>
            <person name="Song H."/>
            <person name="Choi G."/>
            <person name="Ko J."/>
            <person name="Opiyo S.O."/>
            <person name="Zuo S."/>
            <person name="Madhav S."/>
            <person name="Lee Y.-H."/>
            <person name="Wang G.-L."/>
        </authorList>
    </citation>
    <scope>NUCLEOTIDE SEQUENCE</scope>
    <source>
        <strain evidence="2">AG1-IA B2</strain>
    </source>
</reference>
<dbReference type="AlphaFoldDB" id="A0A8H7I3G2"/>
<dbReference type="Proteomes" id="UP000614334">
    <property type="component" value="Unassembled WGS sequence"/>
</dbReference>
<protein>
    <submittedName>
        <fullName evidence="2">Uncharacterized protein</fullName>
    </submittedName>
</protein>
<feature type="compositionally biased region" description="Basic and acidic residues" evidence="1">
    <location>
        <begin position="112"/>
        <end position="130"/>
    </location>
</feature>
<evidence type="ECO:0000313" key="3">
    <source>
        <dbReference type="Proteomes" id="UP000614334"/>
    </source>
</evidence>
<accession>A0A8H7I3G2</accession>
<comment type="caution">
    <text evidence="2">The sequence shown here is derived from an EMBL/GenBank/DDBJ whole genome shotgun (WGS) entry which is preliminary data.</text>
</comment>
<evidence type="ECO:0000256" key="1">
    <source>
        <dbReference type="SAM" id="MobiDB-lite"/>
    </source>
</evidence>
<sequence length="258" mass="27407">MKMTRGGRRSYRVPSASRTYTLVVGCELSTSNMVRIPSGSEFANTPGIDVDPDPDPDPDASPDGAGAPSRFPDPEKGVAGLGGKDGSPPEFRSPLALASPFGSSHHNTLRRVPHDPAHSRAPREPSDAKVTHSLAAGTRPASPVASLCPGLSYRVASVSPEVPSPYAIHPGSYSHIVFTIRLLHSIWPFGAPPRNFAPHVPTTPIGISLFYARNARATRPNGPRQIRGPLDLRVLYASQHLRLSGAAELRAGSPSTRI</sequence>
<gene>
    <name evidence="2" type="ORF">RHS01_11176</name>
</gene>
<proteinExistence type="predicted"/>
<evidence type="ECO:0000313" key="2">
    <source>
        <dbReference type="EMBL" id="KAF8747932.1"/>
    </source>
</evidence>
<organism evidence="2 3">
    <name type="scientific">Rhizoctonia solani</name>
    <dbReference type="NCBI Taxonomy" id="456999"/>
    <lineage>
        <taxon>Eukaryota</taxon>
        <taxon>Fungi</taxon>
        <taxon>Dikarya</taxon>
        <taxon>Basidiomycota</taxon>
        <taxon>Agaricomycotina</taxon>
        <taxon>Agaricomycetes</taxon>
        <taxon>Cantharellales</taxon>
        <taxon>Ceratobasidiaceae</taxon>
        <taxon>Rhizoctonia</taxon>
    </lineage>
</organism>
<feature type="region of interest" description="Disordered" evidence="1">
    <location>
        <begin position="36"/>
        <end position="144"/>
    </location>
</feature>
<feature type="compositionally biased region" description="Acidic residues" evidence="1">
    <location>
        <begin position="50"/>
        <end position="60"/>
    </location>
</feature>